<dbReference type="STRING" id="284813.Q8SS94"/>
<dbReference type="GO" id="GO:0019948">
    <property type="term" value="F:SUMO activating enzyme activity"/>
    <property type="evidence" value="ECO:0007669"/>
    <property type="project" value="TreeGrafter"/>
</dbReference>
<dbReference type="Gene3D" id="2.40.30.180">
    <property type="entry name" value="Ubiquitin-activating enzyme E1, FCCH domain"/>
    <property type="match status" value="1"/>
</dbReference>
<dbReference type="GO" id="GO:0005737">
    <property type="term" value="C:cytoplasm"/>
    <property type="evidence" value="ECO:0007669"/>
    <property type="project" value="TreeGrafter"/>
</dbReference>
<dbReference type="AlphaFoldDB" id="Q8SS94"/>
<name>Q8SS94_ENCCU</name>
<dbReference type="Gene3D" id="3.10.290.60">
    <property type="entry name" value="Ubiquitin-activating enzyme E1, UFD domain"/>
    <property type="match status" value="1"/>
</dbReference>
<dbReference type="GO" id="GO:0016567">
    <property type="term" value="P:protein ubiquitination"/>
    <property type="evidence" value="ECO:0007669"/>
    <property type="project" value="UniProtKB-UniPathway"/>
</dbReference>
<dbReference type="InterPro" id="IPR000594">
    <property type="entry name" value="ThiF_NAD_FAD-bd"/>
</dbReference>
<dbReference type="PRINTS" id="PR01849">
    <property type="entry name" value="UBIQUITINACT"/>
</dbReference>
<dbReference type="InParanoid" id="Q8SS94"/>
<feature type="active site" description="Glycyl thioester intermediate" evidence="7">
    <location>
        <position position="606"/>
    </location>
</feature>
<dbReference type="InterPro" id="IPR042449">
    <property type="entry name" value="Ub-E1_IAD_1"/>
</dbReference>
<gene>
    <name evidence="9" type="ordered locus">ECU03_0930</name>
</gene>
<dbReference type="GO" id="GO:0031510">
    <property type="term" value="C:SUMO activating enzyme complex"/>
    <property type="evidence" value="ECO:0007669"/>
    <property type="project" value="TreeGrafter"/>
</dbReference>
<proteinExistence type="inferred from homology"/>
<sequence length="991" mass="111524">MKNNADVDIDESLYSRQLYVVGKEAMKKMMGSKVLVMGLDGLGQEVVKNVCLAGISKVALFDDRAVSEEDLCSGFYLRKEDIGKPRDASVVGRFRSMNEYVDVDVVSDVNSFEGYDIVVACNESYGEQIRLNEMARKDGCMFIGCQVRGLFSQVFCDFGAEFVCVDRTGEIPASGMINDISEDGVMTVVDGQRHNLEDYDIIKITQCDEYEGKYFRVKAVSPTQVMLQSIDGVRMFEEEMEFKAEKFKPVYGGDFEQQKKPIMISFKPLGRTIDEPGILGFNHEVEERSLVIHKCFVALGEYMEQSGQELSGEGFLSFFVKKYKSHFEFEALIRSFGKQCGGMLMPMCSVIGGFVAQEVLKGVGSKFTPLHQFFYFDAVDVIPNDPEDDGRDYGRYGPMVRCLGKRCVERLFGLHVFMVGAGAIGCEHLKNMVMCGIGSNGRISVTDMDAIEQSNLNRQFLFRSGDVSSMKAEIAVREAMLLNEDFLKVPRRADSEEPERGVSEMTNGISCIGSAQPNLIYYNLKAGKETETVFSDRFFQSVDVVATALDNVDARVYVDGRCVVNRKFMVDAGTSGTKGNVQVVVPFHTESYGSSQDPPEKSIPLCTIKNFPYAIEHTIEWARSEFEFKFHDEILLIKEYLSREKEGTSEEEREEEPSNEAMEDVVDKIPTNGKECIRNGILLFVKLFHTSIKNLITAFPPDSKTKEGQPFWMPPKRPPMTVSFDVNNDLHILFVQSAANIFSLNFGIKQQISKEMVVEFVKNEILVEELSSAADNTCVEESPRPCIDPSAIVPCIFEKDDDTNFHVDFLYAAANLRAINYKIKQADRLTVKGIAGRIIPAIATTTAVVSGLAVLEMIKYALGVDYTKHKNSFLNLALPFFASTDPVEPVKHSYKIENKKYTFTLWNRLEYKDSKLGTILKAFEIQFKRKISMVTAGNSLIYWDFDSKYADNLEKTVGELVNRRPDEMFVVLDVITDDDEGEFPRIVVVFE</sequence>
<dbReference type="InterPro" id="IPR019572">
    <property type="entry name" value="UBA_E1_SCCH"/>
</dbReference>
<reference evidence="9 10" key="1">
    <citation type="journal article" date="2001" name="Nature">
        <title>Genome sequence and gene compaction of the eukaryote parasite Encephalitozoon cuniculi.</title>
        <authorList>
            <person name="Katinka M.D."/>
            <person name="Duprat S."/>
            <person name="Cornillot E."/>
            <person name="Metenier G."/>
            <person name="Thomarat F."/>
            <person name="Prensier G."/>
            <person name="Barbe V."/>
            <person name="Peyretaillade E."/>
            <person name="Brottier P."/>
            <person name="Wincker P."/>
            <person name="Delbac F."/>
            <person name="El Alaoui H."/>
            <person name="Peyret P."/>
            <person name="Saurin W."/>
            <person name="Gouy M."/>
            <person name="Weissenbach J."/>
            <person name="Vivares C.P."/>
        </authorList>
    </citation>
    <scope>NUCLEOTIDE SEQUENCE [LARGE SCALE GENOMIC DNA]</scope>
    <source>
        <strain evidence="9 10">GB-M1</strain>
    </source>
</reference>
<comment type="pathway">
    <text evidence="1">Protein modification; protein ubiquitination.</text>
</comment>
<evidence type="ECO:0000256" key="3">
    <source>
        <dbReference type="ARBA" id="ARBA00022598"/>
    </source>
</evidence>
<dbReference type="RefSeq" id="NP_597602.1">
    <property type="nucleotide sequence ID" value="NM_001040966.1"/>
</dbReference>
<dbReference type="SUPFAM" id="SSF69572">
    <property type="entry name" value="Activating enzymes of the ubiquitin-like proteins"/>
    <property type="match status" value="2"/>
</dbReference>
<dbReference type="HOGENOM" id="CLU_002556_0_0_1"/>
<dbReference type="InterPro" id="IPR035985">
    <property type="entry name" value="Ubiquitin-activating_enz"/>
</dbReference>
<dbReference type="PANTHER" id="PTHR10953:SF4">
    <property type="entry name" value="UBIQUITIN-ACTIVATING ENZYME E1 C-TERMINAL DOMAIN-CONTAINING PROTEIN"/>
    <property type="match status" value="1"/>
</dbReference>
<dbReference type="GeneID" id="858764"/>
<reference evidence="9 10" key="2">
    <citation type="journal article" date="2009" name="BMC Genomics">
        <title>Identification of transcriptional signals in Encephalitozoon cuniculi widespread among Microsporidia phylum: support for accurate structural genome annotation.</title>
        <authorList>
            <person name="Peyretaillade E."/>
            <person name="Goncalves O."/>
            <person name="Terrat S."/>
            <person name="Dugat-Bony E."/>
            <person name="Wincker P."/>
            <person name="Cornman R.S."/>
            <person name="Evans J.D."/>
            <person name="Delbac F."/>
            <person name="Peyret P."/>
        </authorList>
    </citation>
    <scope>NUCLEOTIDE SEQUENCE [LARGE SCALE GENOMIC DNA]</scope>
    <source>
        <strain evidence="9 10">GB-M1</strain>
    </source>
</reference>
<evidence type="ECO:0000256" key="6">
    <source>
        <dbReference type="ARBA" id="ARBA00022840"/>
    </source>
</evidence>
<dbReference type="EMBL" id="AL590443">
    <property type="protein sequence ID" value="CAD26237.1"/>
    <property type="molecule type" value="Genomic_DNA"/>
</dbReference>
<dbReference type="InterPro" id="IPR045886">
    <property type="entry name" value="ThiF/MoeB/HesA"/>
</dbReference>
<evidence type="ECO:0000256" key="7">
    <source>
        <dbReference type="PROSITE-ProRule" id="PRU10132"/>
    </source>
</evidence>
<accession>Q8SS94</accession>
<keyword evidence="3" id="KW-0436">Ligase</keyword>
<evidence type="ECO:0000313" key="9">
    <source>
        <dbReference type="EMBL" id="CAD26237.1"/>
    </source>
</evidence>
<dbReference type="InterPro" id="IPR018965">
    <property type="entry name" value="Ub-activating_enz_E1_C"/>
</dbReference>
<feature type="domain" description="Ubiquitin-activating enzyme E1 C-terminal" evidence="8">
    <location>
        <begin position="869"/>
        <end position="986"/>
    </location>
</feature>
<dbReference type="Gene3D" id="1.10.10.2660">
    <property type="entry name" value="Ubiquitin-activating enzyme E1, SCCH domain"/>
    <property type="match status" value="1"/>
</dbReference>
<organism evidence="9 10">
    <name type="scientific">Encephalitozoon cuniculi (strain GB-M1)</name>
    <name type="common">Microsporidian parasite</name>
    <dbReference type="NCBI Taxonomy" id="284813"/>
    <lineage>
        <taxon>Eukaryota</taxon>
        <taxon>Fungi</taxon>
        <taxon>Fungi incertae sedis</taxon>
        <taxon>Microsporidia</taxon>
        <taxon>Unikaryonidae</taxon>
        <taxon>Encephalitozoon</taxon>
    </lineage>
</organism>
<evidence type="ECO:0000259" key="8">
    <source>
        <dbReference type="SMART" id="SM00985"/>
    </source>
</evidence>
<dbReference type="InterPro" id="IPR042063">
    <property type="entry name" value="Ubi_acti_E1_SCCH"/>
</dbReference>
<evidence type="ECO:0000256" key="2">
    <source>
        <dbReference type="ARBA" id="ARBA00005673"/>
    </source>
</evidence>
<dbReference type="Proteomes" id="UP000000819">
    <property type="component" value="Chromosome III"/>
</dbReference>
<dbReference type="GO" id="GO:0016925">
    <property type="term" value="P:protein sumoylation"/>
    <property type="evidence" value="ECO:0007669"/>
    <property type="project" value="TreeGrafter"/>
</dbReference>
<dbReference type="SMART" id="SM00985">
    <property type="entry name" value="UBA_e1_C"/>
    <property type="match status" value="1"/>
</dbReference>
<dbReference type="UniPathway" id="UPA00143"/>
<dbReference type="InterPro" id="IPR033127">
    <property type="entry name" value="UBQ-activ_enz_E1_Cys_AS"/>
</dbReference>
<dbReference type="InterPro" id="IPR042302">
    <property type="entry name" value="E1_FCCH_sf"/>
</dbReference>
<comment type="similarity">
    <text evidence="2">Belongs to the ubiquitin-activating E1 family.</text>
</comment>
<dbReference type="VEuPathDB" id="MicrosporidiaDB:ECU03_0930"/>
<evidence type="ECO:0000256" key="1">
    <source>
        <dbReference type="ARBA" id="ARBA00004906"/>
    </source>
</evidence>
<dbReference type="Gene3D" id="3.40.50.720">
    <property type="entry name" value="NAD(P)-binding Rossmann-like Domain"/>
    <property type="match status" value="2"/>
</dbReference>
<evidence type="ECO:0000313" key="10">
    <source>
        <dbReference type="Proteomes" id="UP000000819"/>
    </source>
</evidence>
<dbReference type="Gene3D" id="3.50.50.80">
    <property type="entry name" value="Ubiquitin-activating enzyme E1, inactive adenylation domain, subdomain 1"/>
    <property type="match status" value="1"/>
</dbReference>
<dbReference type="PANTHER" id="PTHR10953">
    <property type="entry name" value="UBIQUITIN-ACTIVATING ENZYME E1"/>
    <property type="match status" value="1"/>
</dbReference>
<evidence type="ECO:0000256" key="5">
    <source>
        <dbReference type="ARBA" id="ARBA00022786"/>
    </source>
</evidence>
<dbReference type="FunCoup" id="Q8SS94">
    <property type="interactions" value="312"/>
</dbReference>
<evidence type="ECO:0000256" key="4">
    <source>
        <dbReference type="ARBA" id="ARBA00022741"/>
    </source>
</evidence>
<keyword evidence="6" id="KW-0067">ATP-binding</keyword>
<keyword evidence="5" id="KW-0833">Ubl conjugation pathway</keyword>
<dbReference type="Pfam" id="PF10585">
    <property type="entry name" value="UBA_E1_SCCH"/>
    <property type="match status" value="1"/>
</dbReference>
<keyword evidence="10" id="KW-1185">Reference proteome</keyword>
<dbReference type="KEGG" id="ecu:ECU03_0930"/>
<dbReference type="PROSITE" id="PS00865">
    <property type="entry name" value="UBIQUITIN_ACTIVAT_2"/>
    <property type="match status" value="1"/>
</dbReference>
<dbReference type="GO" id="GO:0005524">
    <property type="term" value="F:ATP binding"/>
    <property type="evidence" value="ECO:0007669"/>
    <property type="project" value="UniProtKB-KW"/>
</dbReference>
<dbReference type="Pfam" id="PF00899">
    <property type="entry name" value="ThiF"/>
    <property type="match status" value="2"/>
</dbReference>
<dbReference type="InterPro" id="IPR038252">
    <property type="entry name" value="UBA_E1_C_sf"/>
</dbReference>
<dbReference type="OMA" id="GANLHAF"/>
<protein>
    <submittedName>
        <fullName evidence="9">UBIQUITIN-ACTIVATING ENZYME E1</fullName>
    </submittedName>
</protein>
<keyword evidence="4" id="KW-0547">Nucleotide-binding</keyword>
<dbReference type="InterPro" id="IPR000011">
    <property type="entry name" value="UBQ/SUMO-activ_enz_E1-like"/>
</dbReference>
<dbReference type="Pfam" id="PF09358">
    <property type="entry name" value="E1_UFD"/>
    <property type="match status" value="1"/>
</dbReference>
<dbReference type="OrthoDB" id="10252231at2759"/>